<dbReference type="Proteomes" id="UP000281112">
    <property type="component" value="Unassembled WGS sequence"/>
</dbReference>
<dbReference type="RefSeq" id="WP_124938058.1">
    <property type="nucleotide sequence ID" value="NZ_RJVQ01000007.1"/>
</dbReference>
<dbReference type="Pfam" id="PF00356">
    <property type="entry name" value="LacI"/>
    <property type="match status" value="1"/>
</dbReference>
<keyword evidence="2" id="KW-0238">DNA-binding</keyword>
<dbReference type="Gene3D" id="3.40.50.2300">
    <property type="match status" value="2"/>
</dbReference>
<dbReference type="OrthoDB" id="7055227at2"/>
<dbReference type="Pfam" id="PF13377">
    <property type="entry name" value="Peripla_BP_3"/>
    <property type="match status" value="1"/>
</dbReference>
<dbReference type="EMBL" id="RJVQ01000007">
    <property type="protein sequence ID" value="RQW62063.1"/>
    <property type="molecule type" value="Genomic_DNA"/>
</dbReference>
<evidence type="ECO:0000313" key="6">
    <source>
        <dbReference type="Proteomes" id="UP000281112"/>
    </source>
</evidence>
<dbReference type="CDD" id="cd06267">
    <property type="entry name" value="PBP1_LacI_sugar_binding-like"/>
    <property type="match status" value="1"/>
</dbReference>
<dbReference type="SMART" id="SM00354">
    <property type="entry name" value="HTH_LACI"/>
    <property type="match status" value="1"/>
</dbReference>
<proteinExistence type="predicted"/>
<keyword evidence="1" id="KW-0805">Transcription regulation</keyword>
<dbReference type="GO" id="GO:0003700">
    <property type="term" value="F:DNA-binding transcription factor activity"/>
    <property type="evidence" value="ECO:0007669"/>
    <property type="project" value="TreeGrafter"/>
</dbReference>
<comment type="caution">
    <text evidence="5">The sequence shown here is derived from an EMBL/GenBank/DDBJ whole genome shotgun (WGS) entry which is preliminary data.</text>
</comment>
<feature type="domain" description="HTH lacI-type" evidence="4">
    <location>
        <begin position="2"/>
        <end position="56"/>
    </location>
</feature>
<protein>
    <submittedName>
        <fullName evidence="5">LacI family transcriptional regulator</fullName>
    </submittedName>
</protein>
<evidence type="ECO:0000313" key="5">
    <source>
        <dbReference type="EMBL" id="RQW62063.1"/>
    </source>
</evidence>
<dbReference type="CDD" id="cd01392">
    <property type="entry name" value="HTH_LacI"/>
    <property type="match status" value="1"/>
</dbReference>
<keyword evidence="3" id="KW-0804">Transcription</keyword>
<organism evidence="5 6">
    <name type="scientific">Vibrio viridaestus</name>
    <dbReference type="NCBI Taxonomy" id="2487322"/>
    <lineage>
        <taxon>Bacteria</taxon>
        <taxon>Pseudomonadati</taxon>
        <taxon>Pseudomonadota</taxon>
        <taxon>Gammaproteobacteria</taxon>
        <taxon>Vibrionales</taxon>
        <taxon>Vibrionaceae</taxon>
        <taxon>Vibrio</taxon>
    </lineage>
</organism>
<dbReference type="PANTHER" id="PTHR30146:SF109">
    <property type="entry name" value="HTH-TYPE TRANSCRIPTIONAL REGULATOR GALS"/>
    <property type="match status" value="1"/>
</dbReference>
<dbReference type="PRINTS" id="PR00036">
    <property type="entry name" value="HTHLACI"/>
</dbReference>
<dbReference type="PROSITE" id="PS50932">
    <property type="entry name" value="HTH_LACI_2"/>
    <property type="match status" value="1"/>
</dbReference>
<evidence type="ECO:0000256" key="1">
    <source>
        <dbReference type="ARBA" id="ARBA00023015"/>
    </source>
</evidence>
<dbReference type="InterPro" id="IPR000843">
    <property type="entry name" value="HTH_LacI"/>
</dbReference>
<evidence type="ECO:0000259" key="4">
    <source>
        <dbReference type="PROSITE" id="PS50932"/>
    </source>
</evidence>
<dbReference type="PANTHER" id="PTHR30146">
    <property type="entry name" value="LACI-RELATED TRANSCRIPTIONAL REPRESSOR"/>
    <property type="match status" value="1"/>
</dbReference>
<keyword evidence="6" id="KW-1185">Reference proteome</keyword>
<reference evidence="5 6" key="1">
    <citation type="submission" date="2018-11" db="EMBL/GenBank/DDBJ databases">
        <title>Vibrio LJC006 sp. nov., isolated from seawater during the bloom of the enteromorpha.</title>
        <authorList>
            <person name="Liang J."/>
        </authorList>
    </citation>
    <scope>NUCLEOTIDE SEQUENCE [LARGE SCALE GENOMIC DNA]</scope>
    <source>
        <strain evidence="5 6">LJC006</strain>
    </source>
</reference>
<name>A0A3N9TED8_9VIBR</name>
<dbReference type="InterPro" id="IPR046335">
    <property type="entry name" value="LacI/GalR-like_sensor"/>
</dbReference>
<gene>
    <name evidence="5" type="ORF">EES38_15190</name>
</gene>
<sequence>MATIKDVAKRANVSTATVSRVINNHPSVTPFTREVVHKAMDELCYLPTKSSIQLTGKKSGLLGVLVPNVSNPHFNELVMTLEQEARYYGMNLIIKTHQNDIGVEKSAIEAFISLGIEGLFWVPTENEFTLVELLNRSGIYTVVVTQRSKFFDSVLVDYRIGAFLAAQHFFELGYTNIGFIGQKSVDYEKFSVFNQYISQKGIEIEESNIIWVKKGLGENILDPSSLVSDVIEKAIKKQNSHVAFWVYNDVFAVRLVKEIQAMSKAIPEDVSIISFDDTYLAHLMDITSVTQPIREIARIAYCRIQERRNNNEIECIEISPRITPRKSTLKFKVTTMYKE</sequence>
<dbReference type="Gene3D" id="1.10.260.40">
    <property type="entry name" value="lambda repressor-like DNA-binding domains"/>
    <property type="match status" value="1"/>
</dbReference>
<dbReference type="PROSITE" id="PS00356">
    <property type="entry name" value="HTH_LACI_1"/>
    <property type="match status" value="1"/>
</dbReference>
<dbReference type="SUPFAM" id="SSF53822">
    <property type="entry name" value="Periplasmic binding protein-like I"/>
    <property type="match status" value="1"/>
</dbReference>
<evidence type="ECO:0000256" key="2">
    <source>
        <dbReference type="ARBA" id="ARBA00023125"/>
    </source>
</evidence>
<dbReference type="GO" id="GO:0000976">
    <property type="term" value="F:transcription cis-regulatory region binding"/>
    <property type="evidence" value="ECO:0007669"/>
    <property type="project" value="TreeGrafter"/>
</dbReference>
<accession>A0A3N9TED8</accession>
<dbReference type="InterPro" id="IPR028082">
    <property type="entry name" value="Peripla_BP_I"/>
</dbReference>
<dbReference type="SUPFAM" id="SSF47413">
    <property type="entry name" value="lambda repressor-like DNA-binding domains"/>
    <property type="match status" value="1"/>
</dbReference>
<dbReference type="InterPro" id="IPR010982">
    <property type="entry name" value="Lambda_DNA-bd_dom_sf"/>
</dbReference>
<evidence type="ECO:0000256" key="3">
    <source>
        <dbReference type="ARBA" id="ARBA00023163"/>
    </source>
</evidence>
<dbReference type="AlphaFoldDB" id="A0A3N9TED8"/>